<keyword evidence="6" id="KW-1185">Reference proteome</keyword>
<dbReference type="SUPFAM" id="SSF52540">
    <property type="entry name" value="P-loop containing nucleoside triphosphate hydrolases"/>
    <property type="match status" value="1"/>
</dbReference>
<feature type="domain" description="DNA2/NAM7 helicase-like C-terminal" evidence="4">
    <location>
        <begin position="877"/>
        <end position="1057"/>
    </location>
</feature>
<name>A0A9P8L3B1_9PEZI</name>
<dbReference type="GO" id="GO:0005829">
    <property type="term" value="C:cytosol"/>
    <property type="evidence" value="ECO:0007669"/>
    <property type="project" value="TreeGrafter"/>
</dbReference>
<dbReference type="AlphaFoldDB" id="A0A9P8L3B1"/>
<dbReference type="EMBL" id="JAGHQM010001689">
    <property type="protein sequence ID" value="KAH0552943.1"/>
    <property type="molecule type" value="Genomic_DNA"/>
</dbReference>
<protein>
    <recommendedName>
        <fullName evidence="7">RNA helicase</fullName>
    </recommendedName>
</protein>
<dbReference type="Pfam" id="PF13086">
    <property type="entry name" value="AAA_11"/>
    <property type="match status" value="2"/>
</dbReference>
<feature type="region of interest" description="Disordered" evidence="2">
    <location>
        <begin position="23"/>
        <end position="100"/>
    </location>
</feature>
<comment type="caution">
    <text evidence="5">The sequence shown here is derived from an EMBL/GenBank/DDBJ whole genome shotgun (WGS) entry which is preliminary data.</text>
</comment>
<evidence type="ECO:0000259" key="4">
    <source>
        <dbReference type="Pfam" id="PF13087"/>
    </source>
</evidence>
<dbReference type="Proteomes" id="UP000750711">
    <property type="component" value="Unassembled WGS sequence"/>
</dbReference>
<reference evidence="5" key="1">
    <citation type="submission" date="2021-03" db="EMBL/GenBank/DDBJ databases">
        <title>Comparative genomics and phylogenomic investigation of the class Geoglossomycetes provide insights into ecological specialization and systematics.</title>
        <authorList>
            <person name="Melie T."/>
            <person name="Pirro S."/>
            <person name="Miller A.N."/>
            <person name="Quandt A."/>
        </authorList>
    </citation>
    <scope>NUCLEOTIDE SEQUENCE</scope>
    <source>
        <strain evidence="5">CAQ_001_2017</strain>
    </source>
</reference>
<dbReference type="InterPro" id="IPR027417">
    <property type="entry name" value="P-loop_NTPase"/>
</dbReference>
<dbReference type="GO" id="GO:0004386">
    <property type="term" value="F:helicase activity"/>
    <property type="evidence" value="ECO:0007669"/>
    <property type="project" value="InterPro"/>
</dbReference>
<keyword evidence="1" id="KW-0378">Hydrolase</keyword>
<keyword evidence="1" id="KW-0347">Helicase</keyword>
<organism evidence="5 6">
    <name type="scientific">Trichoglossum hirsutum</name>
    <dbReference type="NCBI Taxonomy" id="265104"/>
    <lineage>
        <taxon>Eukaryota</taxon>
        <taxon>Fungi</taxon>
        <taxon>Dikarya</taxon>
        <taxon>Ascomycota</taxon>
        <taxon>Pezizomycotina</taxon>
        <taxon>Geoglossomycetes</taxon>
        <taxon>Geoglossales</taxon>
        <taxon>Geoglossaceae</taxon>
        <taxon>Trichoglossum</taxon>
    </lineage>
</organism>
<accession>A0A9P8L3B1</accession>
<feature type="domain" description="DNA2/NAM7 helicase helicase" evidence="3">
    <location>
        <begin position="627"/>
        <end position="693"/>
    </location>
</feature>
<sequence length="1152" mass="127079">MAEPTPIFVRPTYKPLKIINPHTRSPVEGFSPVLTPPTQAQPIYKRNSKTTRPPRTAEDGTVAVAATASPSPMPVSSSVISSTSTPPTPGVNGVNGSTAEPMQNQQINQRTQAMQTFGPPAGLQLQQPQQKWGQPSPFPFGSRPMDVRLVSGLAPINSAVQQEQLSASSAPAHHSTNGAYRYPAAQPVTAVQPISSPTISLDSRLAGHLNTIGKPDVYARAFVPETWSAINHAPAQIIPSKPMSDIAYQLYISKFAGSSFLTPLPSPAPPIPPSSLPPLTPQSYIPYFMHLLLQEQTAQNAENKTYGLHLTSFNPIDHNTPLFSVSVPGLREDAPRVLLGDTVLVRQVRLDMTGEPWGMRAWLCPGGGRERGLPAPGFTGFEHRAVVWAVDRKGEKLVLRVDGLVDDHQLVFNVNFEIQQGRTFERWWRAVGDVGEVLREGGSPRANGHIEAAKRCVPSYHFLGTVDAGSGGQSQAVDEEWMRRMLFPDEGDGIVQIGLPQGVSGGRLFDQGLNYEQKLYPPPSYGLVIRISTLSSLTSLIYLFPFATFLRPSSRKPLPTCFYFLPKEQSIAILSIRRIEQVTTSRLAYTAVTRLSFSVLLFPFVQLTSLVQKSVYSIRRQDYGSIPFLISGPPGTGKTKTIAEIALQLVHNPSLLHTHILLCAPSDPAADILVRRLKEHITQPHLLRLNAASRSFAEVPIDLISYCYTDPETNLFILPEFKKLMSYRIVVTTCRDAGILVQARVTNRDLVRLEKGILDSLHSGGQDNLGSFLHWTALLVDEAAQAMEPDVAIPLTVVAPPINGGIGEVIVVMAGDQNQLGPRTSSRDKNLERSLFERLFDRPIYRDHPLSRKRAKAQDWNPSARTAVPMIHPPFANLFRNYRSHPAILAVPSALFYNDTLIPEATDTDNMIDWTGWRGRGWPVLFSSNYGDDEIEYDGGGWYNVSEAKKACDYALSLVQSNLITQRDICIMSPFSAQVKLLRQVIRREPYELGGVNIGPMEAYQGLESRVAIVCTTRTRGRFLVEDRAKGLGMIDEARRFNVAMTRAKQGLITIGNPWILAQDSAWLALMAFCRRHGLWEEDLTVPAAEGSVWMPGEEVGEGISSLERGLVLREEQEERFPGTDERVYAAGDEDGMWMAGVAAQDAFSDEY</sequence>
<dbReference type="GO" id="GO:0035194">
    <property type="term" value="P:regulatory ncRNA-mediated post-transcriptional gene silencing"/>
    <property type="evidence" value="ECO:0007669"/>
    <property type="project" value="TreeGrafter"/>
</dbReference>
<proteinExistence type="predicted"/>
<evidence type="ECO:0000256" key="2">
    <source>
        <dbReference type="SAM" id="MobiDB-lite"/>
    </source>
</evidence>
<feature type="domain" description="DNA2/NAM7 helicase helicase" evidence="3">
    <location>
        <begin position="761"/>
        <end position="826"/>
    </location>
</feature>
<evidence type="ECO:0000256" key="1">
    <source>
        <dbReference type="ARBA" id="ARBA00022806"/>
    </source>
</evidence>
<evidence type="ECO:0000259" key="3">
    <source>
        <dbReference type="Pfam" id="PF13086"/>
    </source>
</evidence>
<dbReference type="PANTHER" id="PTHR10887">
    <property type="entry name" value="DNA2/NAM7 HELICASE FAMILY"/>
    <property type="match status" value="1"/>
</dbReference>
<dbReference type="CDD" id="cd18808">
    <property type="entry name" value="SF1_C_Upf1"/>
    <property type="match status" value="1"/>
</dbReference>
<keyword evidence="1" id="KW-0547">Nucleotide-binding</keyword>
<dbReference type="Pfam" id="PF13087">
    <property type="entry name" value="AAA_12"/>
    <property type="match status" value="1"/>
</dbReference>
<feature type="compositionally biased region" description="Low complexity" evidence="2">
    <location>
        <begin position="61"/>
        <end position="85"/>
    </location>
</feature>
<evidence type="ECO:0008006" key="7">
    <source>
        <dbReference type="Google" id="ProtNLM"/>
    </source>
</evidence>
<evidence type="ECO:0000313" key="5">
    <source>
        <dbReference type="EMBL" id="KAH0552943.1"/>
    </source>
</evidence>
<dbReference type="InterPro" id="IPR045055">
    <property type="entry name" value="DNA2/NAM7-like"/>
</dbReference>
<dbReference type="InterPro" id="IPR041679">
    <property type="entry name" value="DNA2/NAM7-like_C"/>
</dbReference>
<dbReference type="Gene3D" id="3.40.50.300">
    <property type="entry name" value="P-loop containing nucleotide triphosphate hydrolases"/>
    <property type="match status" value="2"/>
</dbReference>
<evidence type="ECO:0000313" key="6">
    <source>
        <dbReference type="Proteomes" id="UP000750711"/>
    </source>
</evidence>
<dbReference type="InterPro" id="IPR047187">
    <property type="entry name" value="SF1_C_Upf1"/>
</dbReference>
<gene>
    <name evidence="5" type="ORF">GP486_006859</name>
</gene>
<dbReference type="PANTHER" id="PTHR10887:SF322">
    <property type="entry name" value="HELICASE MOV-10"/>
    <property type="match status" value="1"/>
</dbReference>
<dbReference type="InterPro" id="IPR041677">
    <property type="entry name" value="DNA2/NAM7_AAA_11"/>
</dbReference>
<keyword evidence="1" id="KW-0067">ATP-binding</keyword>